<protein>
    <recommendedName>
        <fullName evidence="10">Carboxylic ester hydrolase</fullName>
        <ecNumber evidence="10">3.1.1.-</ecNumber>
    </recommendedName>
</protein>
<evidence type="ECO:0000313" key="11">
    <source>
        <dbReference type="EMBL" id="KAI1615167.1"/>
    </source>
</evidence>
<dbReference type="GO" id="GO:0046872">
    <property type="term" value="F:metal ion binding"/>
    <property type="evidence" value="ECO:0007669"/>
    <property type="project" value="UniProtKB-KW"/>
</dbReference>
<dbReference type="PANTHER" id="PTHR33938:SF15">
    <property type="entry name" value="FERULOYL ESTERASE B-RELATED"/>
    <property type="match status" value="1"/>
</dbReference>
<organism evidence="11 12">
    <name type="scientific">Exophiala viscosa</name>
    <dbReference type="NCBI Taxonomy" id="2486360"/>
    <lineage>
        <taxon>Eukaryota</taxon>
        <taxon>Fungi</taxon>
        <taxon>Dikarya</taxon>
        <taxon>Ascomycota</taxon>
        <taxon>Pezizomycotina</taxon>
        <taxon>Eurotiomycetes</taxon>
        <taxon>Chaetothyriomycetidae</taxon>
        <taxon>Chaetothyriales</taxon>
        <taxon>Herpotrichiellaceae</taxon>
        <taxon>Exophiala</taxon>
    </lineage>
</organism>
<evidence type="ECO:0000256" key="8">
    <source>
        <dbReference type="ARBA" id="ARBA00023157"/>
    </source>
</evidence>
<comment type="similarity">
    <text evidence="1 10">Belongs to the tannase family.</text>
</comment>
<gene>
    <name evidence="11" type="ORF">EDD36DRAFT_462686</name>
</gene>
<comment type="catalytic activity">
    <reaction evidence="9">
        <text>feruloyl-polysaccharide + H2O = ferulate + polysaccharide.</text>
        <dbReference type="EC" id="3.1.1.73"/>
    </reaction>
</comment>
<proteinExistence type="inferred from homology"/>
<keyword evidence="3" id="KW-0624">Polysaccharide degradation</keyword>
<keyword evidence="2" id="KW-0719">Serine esterase</keyword>
<evidence type="ECO:0000313" key="12">
    <source>
        <dbReference type="Proteomes" id="UP001203852"/>
    </source>
</evidence>
<dbReference type="EC" id="3.1.1.-" evidence="10"/>
<evidence type="ECO:0000256" key="9">
    <source>
        <dbReference type="ARBA" id="ARBA00034075"/>
    </source>
</evidence>
<keyword evidence="7" id="KW-0106">Calcium</keyword>
<dbReference type="Proteomes" id="UP001203852">
    <property type="component" value="Unassembled WGS sequence"/>
</dbReference>
<evidence type="ECO:0000256" key="2">
    <source>
        <dbReference type="ARBA" id="ARBA00022487"/>
    </source>
</evidence>
<dbReference type="GO" id="GO:0045493">
    <property type="term" value="P:xylan catabolic process"/>
    <property type="evidence" value="ECO:0007669"/>
    <property type="project" value="UniProtKB-KW"/>
</dbReference>
<dbReference type="InterPro" id="IPR011118">
    <property type="entry name" value="Tannase/feruloyl_esterase"/>
</dbReference>
<dbReference type="EMBL" id="MU404352">
    <property type="protein sequence ID" value="KAI1615167.1"/>
    <property type="molecule type" value="Genomic_DNA"/>
</dbReference>
<evidence type="ECO:0000256" key="6">
    <source>
        <dbReference type="ARBA" id="ARBA00022801"/>
    </source>
</evidence>
<keyword evidence="8" id="KW-1015">Disulfide bond</keyword>
<evidence type="ECO:0000256" key="10">
    <source>
        <dbReference type="RuleBase" id="RU361238"/>
    </source>
</evidence>
<comment type="caution">
    <text evidence="11">The sequence shown here is derived from an EMBL/GenBank/DDBJ whole genome shotgun (WGS) entry which is preliminary data.</text>
</comment>
<keyword evidence="3" id="KW-0119">Carbohydrate metabolism</keyword>
<dbReference type="Pfam" id="PF07519">
    <property type="entry name" value="Tannase"/>
    <property type="match status" value="1"/>
</dbReference>
<evidence type="ECO:0000256" key="7">
    <source>
        <dbReference type="ARBA" id="ARBA00022837"/>
    </source>
</evidence>
<accession>A0AAN6E170</accession>
<keyword evidence="4" id="KW-0479">Metal-binding</keyword>
<keyword evidence="12" id="KW-1185">Reference proteome</keyword>
<evidence type="ECO:0000256" key="5">
    <source>
        <dbReference type="ARBA" id="ARBA00022729"/>
    </source>
</evidence>
<feature type="signal peptide" evidence="10">
    <location>
        <begin position="1"/>
        <end position="20"/>
    </location>
</feature>
<evidence type="ECO:0000256" key="1">
    <source>
        <dbReference type="ARBA" id="ARBA00006249"/>
    </source>
</evidence>
<dbReference type="InterPro" id="IPR029058">
    <property type="entry name" value="AB_hydrolase_fold"/>
</dbReference>
<dbReference type="AlphaFoldDB" id="A0AAN6E170"/>
<name>A0AAN6E170_9EURO</name>
<dbReference type="PANTHER" id="PTHR33938">
    <property type="entry name" value="FERULOYL ESTERASE B-RELATED"/>
    <property type="match status" value="1"/>
</dbReference>
<keyword evidence="6 10" id="KW-0378">Hydrolase</keyword>
<feature type="chain" id="PRO_5042671382" description="Carboxylic ester hydrolase" evidence="10">
    <location>
        <begin position="21"/>
        <end position="550"/>
    </location>
</feature>
<dbReference type="GO" id="GO:0030600">
    <property type="term" value="F:feruloyl esterase activity"/>
    <property type="evidence" value="ECO:0007669"/>
    <property type="project" value="UniProtKB-EC"/>
</dbReference>
<keyword evidence="3" id="KW-0858">Xylan degradation</keyword>
<evidence type="ECO:0000256" key="4">
    <source>
        <dbReference type="ARBA" id="ARBA00022723"/>
    </source>
</evidence>
<evidence type="ECO:0000256" key="3">
    <source>
        <dbReference type="ARBA" id="ARBA00022651"/>
    </source>
</evidence>
<reference evidence="11" key="1">
    <citation type="journal article" date="2022" name="bioRxiv">
        <title>Deciphering the potential niche of two novel black yeast fungi from a biological soil crust based on their genomes, phenotypes, and melanin regulation.</title>
        <authorList>
            <consortium name="DOE Joint Genome Institute"/>
            <person name="Carr E.C."/>
            <person name="Barton Q."/>
            <person name="Grambo S."/>
            <person name="Sullivan M."/>
            <person name="Renfro C.M."/>
            <person name="Kuo A."/>
            <person name="Pangilinan J."/>
            <person name="Lipzen A."/>
            <person name="Keymanesh K."/>
            <person name="Savage E."/>
            <person name="Barry K."/>
            <person name="Grigoriev I.V."/>
            <person name="Riekhof W.R."/>
            <person name="Harris S.S."/>
        </authorList>
    </citation>
    <scope>NUCLEOTIDE SEQUENCE</scope>
    <source>
        <strain evidence="11">JF 03-4F</strain>
    </source>
</reference>
<dbReference type="SUPFAM" id="SSF53474">
    <property type="entry name" value="alpha/beta-Hydrolases"/>
    <property type="match status" value="1"/>
</dbReference>
<sequence>MAYTSIFALCVLKLSLLVSGASHDSASIIPGPARCQALASDLQFPNSSVVVVEYHQDQATLTLPDVAASCGVVPGTINATADLCRVVLDINTTSTSSVIVEGWLPTTWNSRLVGTGGGGISGCIDYATLMYTTNLGFASFGTNAGHNGSSGYELFIDQPEVKNDYGWRGVHTQALAATYVVQTYYGNNASKKYYVGCSTGGRQGITEALKFPDDFDGILAGSPGVNWYNIVAAYALNARKAGWPAINSSSYVTAAQWGAITQAQIDLYDGLDGVNDTIIDQPYMYQFDPNVLRCGGGILNDSVCLTPSQINGVEAVFQPITNSTGQLAMPAWGLGSSTAAWSTNVVNGTAELPTIITDVFRGLIYDNASWSPDDFSLADLDYAARVNPGEVETSETDLSDFYARGGKLLSYQGGYDNAAPFELNMWYYNRVGATLNMTAQELQSFYRLIFVNGMYHCTGGPGAWNIGQVGPLPSNLNSTNNSVLLSLVAWVENGQAPKSIVGSLLADNGTVLNQRTHCVYPAISKWDKQGPTSLASSWQCVDACESGLAC</sequence>
<keyword evidence="5 10" id="KW-0732">Signal</keyword>